<feature type="region of interest" description="Disordered" evidence="12">
    <location>
        <begin position="1"/>
        <end position="103"/>
    </location>
</feature>
<evidence type="ECO:0000313" key="14">
    <source>
        <dbReference type="Proteomes" id="UP000076632"/>
    </source>
</evidence>
<comment type="similarity">
    <text evidence="2 11">Belongs to the class-I aminoacyl-tRNA synthetase family.</text>
</comment>
<dbReference type="AlphaFoldDB" id="A0A165FP04"/>
<dbReference type="GO" id="GO:0070183">
    <property type="term" value="P:mitochondrial tryptophanyl-tRNA aminoacylation"/>
    <property type="evidence" value="ECO:0007669"/>
    <property type="project" value="EnsemblFungi"/>
</dbReference>
<dbReference type="GO" id="GO:0005759">
    <property type="term" value="C:mitochondrial matrix"/>
    <property type="evidence" value="ECO:0007669"/>
    <property type="project" value="UniProtKB-SubCell"/>
</dbReference>
<dbReference type="InterPro" id="IPR002305">
    <property type="entry name" value="aa-tRNA-synth_Ic"/>
</dbReference>
<evidence type="ECO:0000313" key="13">
    <source>
        <dbReference type="EMBL" id="KZF21209.1"/>
    </source>
</evidence>
<dbReference type="InterPro" id="IPR001412">
    <property type="entry name" value="aa-tRNA-synth_I_CS"/>
</dbReference>
<feature type="compositionally biased region" description="Polar residues" evidence="12">
    <location>
        <begin position="19"/>
        <end position="35"/>
    </location>
</feature>
<dbReference type="SUPFAM" id="SSF52374">
    <property type="entry name" value="Nucleotidylyl transferase"/>
    <property type="match status" value="1"/>
</dbReference>
<dbReference type="GeneID" id="28898122"/>
<feature type="compositionally biased region" description="Polar residues" evidence="12">
    <location>
        <begin position="47"/>
        <end position="65"/>
    </location>
</feature>
<comment type="subcellular location">
    <subcellularLocation>
        <location evidence="1">Mitochondrion matrix</location>
    </subcellularLocation>
</comment>
<dbReference type="RefSeq" id="XP_018186764.1">
    <property type="nucleotide sequence ID" value="XM_018332985.1"/>
</dbReference>
<dbReference type="PRINTS" id="PR01039">
    <property type="entry name" value="TRNASYNTHTRP"/>
</dbReference>
<dbReference type="FunFam" id="1.10.240.10:FF:000002">
    <property type="entry name" value="Tryptophan--tRNA ligase"/>
    <property type="match status" value="1"/>
</dbReference>
<dbReference type="FunCoup" id="A0A165FP04">
    <property type="interactions" value="405"/>
</dbReference>
<keyword evidence="4 11" id="KW-0436">Ligase</keyword>
<dbReference type="NCBIfam" id="TIGR00233">
    <property type="entry name" value="trpS"/>
    <property type="match status" value="1"/>
</dbReference>
<evidence type="ECO:0000256" key="12">
    <source>
        <dbReference type="SAM" id="MobiDB-lite"/>
    </source>
</evidence>
<name>A0A165FP04_XYLHT</name>
<accession>A0A165FP04</accession>
<evidence type="ECO:0000256" key="5">
    <source>
        <dbReference type="ARBA" id="ARBA00022741"/>
    </source>
</evidence>
<keyword evidence="7 11" id="KW-0648">Protein biosynthesis</keyword>
<dbReference type="InterPro" id="IPR014729">
    <property type="entry name" value="Rossmann-like_a/b/a_fold"/>
</dbReference>
<keyword evidence="5 11" id="KW-0547">Nucleotide-binding</keyword>
<keyword evidence="8 11" id="KW-0030">Aminoacyl-tRNA synthetase</keyword>
<dbReference type="CDD" id="cd00806">
    <property type="entry name" value="TrpRS_core"/>
    <property type="match status" value="1"/>
</dbReference>
<dbReference type="GO" id="GO:0005524">
    <property type="term" value="F:ATP binding"/>
    <property type="evidence" value="ECO:0007669"/>
    <property type="project" value="UniProtKB-KW"/>
</dbReference>
<dbReference type="EC" id="6.1.1.2" evidence="3"/>
<dbReference type="Gene3D" id="1.10.240.10">
    <property type="entry name" value="Tyrosyl-Transfer RNA Synthetase"/>
    <property type="match status" value="1"/>
</dbReference>
<evidence type="ECO:0000256" key="3">
    <source>
        <dbReference type="ARBA" id="ARBA00013161"/>
    </source>
</evidence>
<dbReference type="PROSITE" id="PS00178">
    <property type="entry name" value="AA_TRNA_LIGASE_I"/>
    <property type="match status" value="1"/>
</dbReference>
<dbReference type="EMBL" id="KV407461">
    <property type="protein sequence ID" value="KZF21209.1"/>
    <property type="molecule type" value="Genomic_DNA"/>
</dbReference>
<keyword evidence="6 11" id="KW-0067">ATP-binding</keyword>
<keyword evidence="14" id="KW-1185">Reference proteome</keyword>
<evidence type="ECO:0000256" key="6">
    <source>
        <dbReference type="ARBA" id="ARBA00022840"/>
    </source>
</evidence>
<evidence type="ECO:0000256" key="4">
    <source>
        <dbReference type="ARBA" id="ARBA00022598"/>
    </source>
</evidence>
<dbReference type="OMA" id="GWGQFKP"/>
<feature type="compositionally biased region" description="Low complexity" evidence="12">
    <location>
        <begin position="69"/>
        <end position="98"/>
    </location>
</feature>
<sequence>MRGVNICSASRLTAPKPQPVTSSRSFSRNISTFWHSQRPCPVKQRSRSTTARFFQTSSSPRQTFSPDCASSAREPSSTSSESHNISQSQPSTPKQPSKVIFSGIQPTGVPHLGNYLGALRQWVKLQNEAAEEPDTAVLYSIVDLHAITIRQDPAQLRQWKRESLATLLAVGLDPDKSMLFYQSNVSAHSELMWILCCTASMGYLSRMTQWKSKLNLPEDASPIAELTKSKLKAGLFSYPVLQAADVLVHGATHVPVGEDQAQHLEFSRTCAVNFNAAYGKVLRQPTTIISPARRVMSLRQPHLKMSKSHEDPRSRIILTDSANDIHAKIRAAVTDSIEGVSYDPSARPGVSNLIELMSHSLDGKHSCEELATDCESLSMRAFKERVADCIIEHLQPIREKYHDVLNADGGRYLQETALKGAERARQNAAVTMTRVREAVGLD</sequence>
<gene>
    <name evidence="13" type="ORF">L228DRAFT_248990</name>
</gene>
<evidence type="ECO:0000256" key="8">
    <source>
        <dbReference type="ARBA" id="ARBA00023146"/>
    </source>
</evidence>
<proteinExistence type="inferred from homology"/>
<dbReference type="Gene3D" id="3.40.50.620">
    <property type="entry name" value="HUPs"/>
    <property type="match status" value="1"/>
</dbReference>
<evidence type="ECO:0000256" key="10">
    <source>
        <dbReference type="ARBA" id="ARBA00069760"/>
    </source>
</evidence>
<evidence type="ECO:0000256" key="11">
    <source>
        <dbReference type="RuleBase" id="RU363036"/>
    </source>
</evidence>
<protein>
    <recommendedName>
        <fullName evidence="10">Tryptophan--tRNA ligase, mitochondrial</fullName>
        <ecNumber evidence="3">6.1.1.2</ecNumber>
    </recommendedName>
    <alternativeName>
        <fullName evidence="9">Tryptophanyl-tRNA synthetase</fullName>
    </alternativeName>
</protein>
<dbReference type="OrthoDB" id="15808at2759"/>
<dbReference type="InterPro" id="IPR002306">
    <property type="entry name" value="Trp-tRNA-ligase"/>
</dbReference>
<dbReference type="Pfam" id="PF00579">
    <property type="entry name" value="tRNA-synt_1b"/>
    <property type="match status" value="1"/>
</dbReference>
<organism evidence="13 14">
    <name type="scientific">Xylona heveae (strain CBS 132557 / TC161)</name>
    <dbReference type="NCBI Taxonomy" id="1328760"/>
    <lineage>
        <taxon>Eukaryota</taxon>
        <taxon>Fungi</taxon>
        <taxon>Dikarya</taxon>
        <taxon>Ascomycota</taxon>
        <taxon>Pezizomycotina</taxon>
        <taxon>Xylonomycetes</taxon>
        <taxon>Xylonales</taxon>
        <taxon>Xylonaceae</taxon>
        <taxon>Xylona</taxon>
    </lineage>
</organism>
<dbReference type="InterPro" id="IPR050203">
    <property type="entry name" value="Trp-tRNA_synthetase"/>
</dbReference>
<evidence type="ECO:0000256" key="2">
    <source>
        <dbReference type="ARBA" id="ARBA00005594"/>
    </source>
</evidence>
<evidence type="ECO:0000256" key="9">
    <source>
        <dbReference type="ARBA" id="ARBA00030268"/>
    </source>
</evidence>
<dbReference type="STRING" id="1328760.A0A165FP04"/>
<dbReference type="PANTHER" id="PTHR43766:SF1">
    <property type="entry name" value="TRYPTOPHAN--TRNA LIGASE, MITOCHONDRIAL"/>
    <property type="match status" value="1"/>
</dbReference>
<evidence type="ECO:0000256" key="7">
    <source>
        <dbReference type="ARBA" id="ARBA00022917"/>
    </source>
</evidence>
<dbReference type="GO" id="GO:0004830">
    <property type="term" value="F:tryptophan-tRNA ligase activity"/>
    <property type="evidence" value="ECO:0007669"/>
    <property type="project" value="UniProtKB-EC"/>
</dbReference>
<dbReference type="PANTHER" id="PTHR43766">
    <property type="entry name" value="TRYPTOPHAN--TRNA LIGASE, MITOCHONDRIAL"/>
    <property type="match status" value="1"/>
</dbReference>
<reference evidence="13 14" key="1">
    <citation type="journal article" date="2016" name="Fungal Biol.">
        <title>The genome of Xylona heveae provides a window into fungal endophytism.</title>
        <authorList>
            <person name="Gazis R."/>
            <person name="Kuo A."/>
            <person name="Riley R."/>
            <person name="LaButti K."/>
            <person name="Lipzen A."/>
            <person name="Lin J."/>
            <person name="Amirebrahimi M."/>
            <person name="Hesse C.N."/>
            <person name="Spatafora J.W."/>
            <person name="Henrissat B."/>
            <person name="Hainaut M."/>
            <person name="Grigoriev I.V."/>
            <person name="Hibbett D.S."/>
        </authorList>
    </citation>
    <scope>NUCLEOTIDE SEQUENCE [LARGE SCALE GENOMIC DNA]</scope>
    <source>
        <strain evidence="13 14">TC161</strain>
    </source>
</reference>
<evidence type="ECO:0000256" key="1">
    <source>
        <dbReference type="ARBA" id="ARBA00004305"/>
    </source>
</evidence>
<dbReference type="Proteomes" id="UP000076632">
    <property type="component" value="Unassembled WGS sequence"/>
</dbReference>
<dbReference type="FunFam" id="3.40.50.620:FF:000082">
    <property type="entry name" value="MSW1p Mitochondrial tryptophanyl-tRNA synthetase"/>
    <property type="match status" value="1"/>
</dbReference>
<dbReference type="InParanoid" id="A0A165FP04"/>